<dbReference type="Proteomes" id="UP000799778">
    <property type="component" value="Unassembled WGS sequence"/>
</dbReference>
<feature type="region of interest" description="Disordered" evidence="7">
    <location>
        <begin position="183"/>
        <end position="272"/>
    </location>
</feature>
<feature type="domain" description="Cytochrome b561" evidence="11">
    <location>
        <begin position="311"/>
        <end position="413"/>
    </location>
</feature>
<keyword evidence="5 8" id="KW-1133">Transmembrane helix</keyword>
<dbReference type="OrthoDB" id="19261at2759"/>
<evidence type="ECO:0000256" key="2">
    <source>
        <dbReference type="ARBA" id="ARBA00022448"/>
    </source>
</evidence>
<feature type="transmembrane region" description="Helical" evidence="8">
    <location>
        <begin position="396"/>
        <end position="416"/>
    </location>
</feature>
<dbReference type="RefSeq" id="XP_033388793.1">
    <property type="nucleotide sequence ID" value="XM_033525576.1"/>
</dbReference>
<feature type="transmembrane region" description="Helical" evidence="8">
    <location>
        <begin position="428"/>
        <end position="447"/>
    </location>
</feature>
<feature type="chain" id="PRO_5025647074" evidence="9">
    <location>
        <begin position="23"/>
        <end position="490"/>
    </location>
</feature>
<dbReference type="Pfam" id="PF16010">
    <property type="entry name" value="CDH-cyt"/>
    <property type="match status" value="1"/>
</dbReference>
<keyword evidence="2" id="KW-0813">Transport</keyword>
<evidence type="ECO:0000313" key="13">
    <source>
        <dbReference type="Proteomes" id="UP000799778"/>
    </source>
</evidence>
<accession>A0A6A5Y7C4</accession>
<reference evidence="12" key="1">
    <citation type="journal article" date="2020" name="Stud. Mycol.">
        <title>101 Dothideomycetes genomes: a test case for predicting lifestyles and emergence of pathogens.</title>
        <authorList>
            <person name="Haridas S."/>
            <person name="Albert R."/>
            <person name="Binder M."/>
            <person name="Bloem J."/>
            <person name="Labutti K."/>
            <person name="Salamov A."/>
            <person name="Andreopoulos B."/>
            <person name="Baker S."/>
            <person name="Barry K."/>
            <person name="Bills G."/>
            <person name="Bluhm B."/>
            <person name="Cannon C."/>
            <person name="Castanera R."/>
            <person name="Culley D."/>
            <person name="Daum C."/>
            <person name="Ezra D."/>
            <person name="Gonzalez J."/>
            <person name="Henrissat B."/>
            <person name="Kuo A."/>
            <person name="Liang C."/>
            <person name="Lipzen A."/>
            <person name="Lutzoni F."/>
            <person name="Magnuson J."/>
            <person name="Mondo S."/>
            <person name="Nolan M."/>
            <person name="Ohm R."/>
            <person name="Pangilinan J."/>
            <person name="Park H.-J."/>
            <person name="Ramirez L."/>
            <person name="Alfaro M."/>
            <person name="Sun H."/>
            <person name="Tritt A."/>
            <person name="Yoshinaga Y."/>
            <person name="Zwiers L.-H."/>
            <person name="Turgeon B."/>
            <person name="Goodwin S."/>
            <person name="Spatafora J."/>
            <person name="Crous P."/>
            <person name="Grigoriev I."/>
        </authorList>
    </citation>
    <scope>NUCLEOTIDE SEQUENCE</scope>
    <source>
        <strain evidence="12">CBS 175.79</strain>
    </source>
</reference>
<sequence length="490" mass="51620">MRTSSRDLLATGLLALASGASAQVASACQGDVCFRLNIPERTASSGNGDIFFQISAPSSYEWAALGQGTTMGNSNMFLIYTSADGNNVTLSPRTTSGHNMPSFNGDAQVTLLEGSGVSNGQMIANVRCSNCNSWSGGEVDFTGQSGRFIFAAQSSGGPKNSDDTGARIGQHDARDSFTWSFANAKGGSQVNPLLNTQPSGTGGSTPNPTSCIPRGAVSGSAKSTAGASPTATGGNSGGTTRGPWGRPTAWQSEWGPSPTASPTGQWGPPYGERDLDKRQEINYCDDSGNSITPIGGGLSGRPTDRTKMLIAHGVLASLAFVIFFPAGAIAIRLSSFPGAIWFHAVFQVFAYVVYIVAFGLGVYLAKEFNLPLLGFLHHTLFKKYQSRTFWSYGHIWLGRLVITLGIINGGLGLMLADSMNMSSRSGMIAYGVVAGVVWLIWVAASFLGERRKAGQSNGPPKYTESTAVRLESRQRSDVPHPEEGHYAPGK</sequence>
<dbReference type="GeneID" id="54282973"/>
<dbReference type="PANTHER" id="PTHR47797:SF1">
    <property type="entry name" value="CYTOCHROME B561 DOMAIN-CONTAINING PROTEIN-RELATED"/>
    <property type="match status" value="1"/>
</dbReference>
<evidence type="ECO:0000313" key="12">
    <source>
        <dbReference type="EMBL" id="KAF2020454.1"/>
    </source>
</evidence>
<dbReference type="CDD" id="cd09630">
    <property type="entry name" value="CDH_like_cytochrome"/>
    <property type="match status" value="1"/>
</dbReference>
<evidence type="ECO:0000256" key="8">
    <source>
        <dbReference type="SAM" id="Phobius"/>
    </source>
</evidence>
<feature type="domain" description="DOMON" evidence="10">
    <location>
        <begin position="62"/>
        <end position="153"/>
    </location>
</feature>
<evidence type="ECO:0000256" key="6">
    <source>
        <dbReference type="ARBA" id="ARBA00023136"/>
    </source>
</evidence>
<keyword evidence="3 8" id="KW-0812">Transmembrane</keyword>
<keyword evidence="4" id="KW-0249">Electron transport</keyword>
<dbReference type="InterPro" id="IPR006593">
    <property type="entry name" value="Cyt_b561/ferric_Rdtase_TM"/>
</dbReference>
<dbReference type="GO" id="GO:0016020">
    <property type="term" value="C:membrane"/>
    <property type="evidence" value="ECO:0007669"/>
    <property type="project" value="UniProtKB-SubCell"/>
</dbReference>
<dbReference type="SMART" id="SM00664">
    <property type="entry name" value="DoH"/>
    <property type="match status" value="1"/>
</dbReference>
<feature type="transmembrane region" description="Helical" evidence="8">
    <location>
        <begin position="309"/>
        <end position="333"/>
    </location>
</feature>
<dbReference type="PROSITE" id="PS51257">
    <property type="entry name" value="PROKAR_LIPOPROTEIN"/>
    <property type="match status" value="1"/>
</dbReference>
<dbReference type="Gene3D" id="1.20.120.1770">
    <property type="match status" value="1"/>
</dbReference>
<feature type="region of interest" description="Disordered" evidence="7">
    <location>
        <begin position="451"/>
        <end position="490"/>
    </location>
</feature>
<feature type="signal peptide" evidence="9">
    <location>
        <begin position="1"/>
        <end position="22"/>
    </location>
</feature>
<comment type="subcellular location">
    <subcellularLocation>
        <location evidence="1">Membrane</location>
    </subcellularLocation>
</comment>
<feature type="compositionally biased region" description="Polar residues" evidence="7">
    <location>
        <begin position="454"/>
        <end position="466"/>
    </location>
</feature>
<keyword evidence="9" id="KW-0732">Signal</keyword>
<evidence type="ECO:0000259" key="11">
    <source>
        <dbReference type="SMART" id="SM00665"/>
    </source>
</evidence>
<dbReference type="CDD" id="cd08760">
    <property type="entry name" value="Cyt_b561_FRRS1_like"/>
    <property type="match status" value="1"/>
</dbReference>
<dbReference type="SUPFAM" id="SSF49344">
    <property type="entry name" value="CBD9-like"/>
    <property type="match status" value="1"/>
</dbReference>
<dbReference type="SMART" id="SM00665">
    <property type="entry name" value="B561"/>
    <property type="match status" value="1"/>
</dbReference>
<evidence type="ECO:0000256" key="5">
    <source>
        <dbReference type="ARBA" id="ARBA00022989"/>
    </source>
</evidence>
<feature type="compositionally biased region" description="Basic and acidic residues" evidence="7">
    <location>
        <begin position="470"/>
        <end position="490"/>
    </location>
</feature>
<keyword evidence="6 8" id="KW-0472">Membrane</keyword>
<evidence type="ECO:0000256" key="9">
    <source>
        <dbReference type="SAM" id="SignalP"/>
    </source>
</evidence>
<dbReference type="Gene3D" id="2.60.40.1210">
    <property type="entry name" value="Cellobiose dehydrogenase, cytochrome domain"/>
    <property type="match status" value="1"/>
</dbReference>
<gene>
    <name evidence="12" type="ORF">BU24DRAFT_403563</name>
</gene>
<keyword evidence="13" id="KW-1185">Reference proteome</keyword>
<feature type="compositionally biased region" description="Polar residues" evidence="7">
    <location>
        <begin position="183"/>
        <end position="210"/>
    </location>
</feature>
<evidence type="ECO:0000256" key="7">
    <source>
        <dbReference type="SAM" id="MobiDB-lite"/>
    </source>
</evidence>
<evidence type="ECO:0000256" key="4">
    <source>
        <dbReference type="ARBA" id="ARBA00022982"/>
    </source>
</evidence>
<evidence type="ECO:0000256" key="3">
    <source>
        <dbReference type="ARBA" id="ARBA00022692"/>
    </source>
</evidence>
<protein>
    <submittedName>
        <fullName evidence="12">Iron reductase domain protein</fullName>
    </submittedName>
</protein>
<organism evidence="12 13">
    <name type="scientific">Aaosphaeria arxii CBS 175.79</name>
    <dbReference type="NCBI Taxonomy" id="1450172"/>
    <lineage>
        <taxon>Eukaryota</taxon>
        <taxon>Fungi</taxon>
        <taxon>Dikarya</taxon>
        <taxon>Ascomycota</taxon>
        <taxon>Pezizomycotina</taxon>
        <taxon>Dothideomycetes</taxon>
        <taxon>Pleosporomycetidae</taxon>
        <taxon>Pleosporales</taxon>
        <taxon>Pleosporales incertae sedis</taxon>
        <taxon>Aaosphaeria</taxon>
    </lineage>
</organism>
<dbReference type="PANTHER" id="PTHR47797">
    <property type="entry name" value="DEHYDROGENASE, PUTATIVE (AFU_ORTHOLOGUE AFUA_8G05805)-RELATED"/>
    <property type="match status" value="1"/>
</dbReference>
<name>A0A6A5Y7C4_9PLEO</name>
<dbReference type="InterPro" id="IPR015920">
    <property type="entry name" value="Cellobiose_DH-like_cyt"/>
</dbReference>
<evidence type="ECO:0000259" key="10">
    <source>
        <dbReference type="SMART" id="SM00664"/>
    </source>
</evidence>
<dbReference type="AlphaFoldDB" id="A0A6A5Y7C4"/>
<feature type="compositionally biased region" description="Polar residues" evidence="7">
    <location>
        <begin position="220"/>
        <end position="233"/>
    </location>
</feature>
<dbReference type="InterPro" id="IPR005018">
    <property type="entry name" value="DOMON_domain"/>
</dbReference>
<proteinExistence type="predicted"/>
<evidence type="ECO:0000256" key="1">
    <source>
        <dbReference type="ARBA" id="ARBA00004370"/>
    </source>
</evidence>
<dbReference type="EMBL" id="ML978066">
    <property type="protein sequence ID" value="KAF2020454.1"/>
    <property type="molecule type" value="Genomic_DNA"/>
</dbReference>
<feature type="transmembrane region" description="Helical" evidence="8">
    <location>
        <begin position="340"/>
        <end position="365"/>
    </location>
</feature>